<evidence type="ECO:0000313" key="2">
    <source>
        <dbReference type="EMBL" id="QHQ63644.1"/>
    </source>
</evidence>
<keyword evidence="3" id="KW-1185">Reference proteome</keyword>
<gene>
    <name evidence="2" type="ORF">Ana3638_05260</name>
</gene>
<dbReference type="AlphaFoldDB" id="A0A6P1TRS8"/>
<reference evidence="2 3" key="1">
    <citation type="submission" date="2020-01" db="EMBL/GenBank/DDBJ databases">
        <title>Genome analysis of Anaerocolumna sp. CBA3638.</title>
        <authorList>
            <person name="Kim J."/>
            <person name="Roh S.W."/>
        </authorList>
    </citation>
    <scope>NUCLEOTIDE SEQUENCE [LARGE SCALE GENOMIC DNA]</scope>
    <source>
        <strain evidence="2 3">CBA3638</strain>
    </source>
</reference>
<evidence type="ECO:0000259" key="1">
    <source>
        <dbReference type="Pfam" id="PF26351"/>
    </source>
</evidence>
<dbReference type="Proteomes" id="UP000464314">
    <property type="component" value="Chromosome"/>
</dbReference>
<dbReference type="Pfam" id="PF26351">
    <property type="entry name" value="DUF8091"/>
    <property type="match status" value="1"/>
</dbReference>
<feature type="domain" description="DUF8091" evidence="1">
    <location>
        <begin position="31"/>
        <end position="184"/>
    </location>
</feature>
<dbReference type="InterPro" id="IPR058404">
    <property type="entry name" value="DUF8091"/>
</dbReference>
<sequence length="245" mass="28365">MKMNQLLFQQTCDKIIDSKRTDNGIGTLGEKTVHAILKNYLVTDESCHEIKIGGFYADMVNENGIIEIQTRSFDKLRKKLEIFLELSSVTIVYPIPYTKWLRWVNEETGEISPPRKSPKSGTPYMIFPELYKIKNYLLHPNLRLHIILMNLEEYRFLNGWSKDKKKGSSRCDRIPTELVQEITIQDRSEYNKLIPITLPETFTSKDYKTASGLQLRDAATALNILYYVGAVKRIGKSGRAYLYSR</sequence>
<protein>
    <recommendedName>
        <fullName evidence="1">DUF8091 domain-containing protein</fullName>
    </recommendedName>
</protein>
<organism evidence="2 3">
    <name type="scientific">Anaerocolumna sedimenticola</name>
    <dbReference type="NCBI Taxonomy" id="2696063"/>
    <lineage>
        <taxon>Bacteria</taxon>
        <taxon>Bacillati</taxon>
        <taxon>Bacillota</taxon>
        <taxon>Clostridia</taxon>
        <taxon>Lachnospirales</taxon>
        <taxon>Lachnospiraceae</taxon>
        <taxon>Anaerocolumna</taxon>
    </lineage>
</organism>
<proteinExistence type="predicted"/>
<evidence type="ECO:0000313" key="3">
    <source>
        <dbReference type="Proteomes" id="UP000464314"/>
    </source>
</evidence>
<accession>A0A6P1TRS8</accession>
<dbReference type="KEGG" id="anr:Ana3638_05260"/>
<dbReference type="EMBL" id="CP048000">
    <property type="protein sequence ID" value="QHQ63644.1"/>
    <property type="molecule type" value="Genomic_DNA"/>
</dbReference>
<name>A0A6P1TRS8_9FIRM</name>